<dbReference type="EMBL" id="KK120077">
    <property type="protein sequence ID" value="KFM77478.1"/>
    <property type="molecule type" value="Genomic_DNA"/>
</dbReference>
<keyword evidence="6" id="KW-0809">Transit peptide</keyword>
<evidence type="ECO:0000256" key="9">
    <source>
        <dbReference type="ARBA" id="ARBA00029803"/>
    </source>
</evidence>
<evidence type="ECO:0000313" key="12">
    <source>
        <dbReference type="Proteomes" id="UP000054359"/>
    </source>
</evidence>
<evidence type="ECO:0000256" key="1">
    <source>
        <dbReference type="ARBA" id="ARBA00004173"/>
    </source>
</evidence>
<dbReference type="PROSITE" id="PS51675">
    <property type="entry name" value="SAM_MT_TRM10"/>
    <property type="match status" value="1"/>
</dbReference>
<keyword evidence="3" id="KW-0808">Transferase</keyword>
<keyword evidence="7" id="KW-0175">Coiled coil</keyword>
<dbReference type="GO" id="GO:0008168">
    <property type="term" value="F:methyltransferase activity"/>
    <property type="evidence" value="ECO:0007669"/>
    <property type="project" value="UniProtKB-KW"/>
</dbReference>
<dbReference type="OrthoDB" id="9976048at2759"/>
<feature type="domain" description="SAM-dependent MTase TRM10-type" evidence="10">
    <location>
        <begin position="186"/>
        <end position="374"/>
    </location>
</feature>
<dbReference type="PANTHER" id="PTHR13563">
    <property type="entry name" value="TRNA (GUANINE-9-) METHYLTRANSFERASE"/>
    <property type="match status" value="1"/>
</dbReference>
<dbReference type="Gene3D" id="3.40.1280.30">
    <property type="match status" value="1"/>
</dbReference>
<dbReference type="InterPro" id="IPR038459">
    <property type="entry name" value="MT_TRM10-typ_sf"/>
</dbReference>
<dbReference type="Proteomes" id="UP000054359">
    <property type="component" value="Unassembled WGS sequence"/>
</dbReference>
<evidence type="ECO:0000256" key="2">
    <source>
        <dbReference type="ARBA" id="ARBA00022603"/>
    </source>
</evidence>
<evidence type="ECO:0000313" key="11">
    <source>
        <dbReference type="EMBL" id="KFM77478.1"/>
    </source>
</evidence>
<dbReference type="STRING" id="407821.A0A087UJD9"/>
<dbReference type="AlphaFoldDB" id="A0A087UJD9"/>
<feature type="non-terminal residue" evidence="11">
    <location>
        <position position="374"/>
    </location>
</feature>
<dbReference type="OMA" id="TIMECVS"/>
<proteinExistence type="predicted"/>
<keyword evidence="12" id="KW-1185">Reference proteome</keyword>
<dbReference type="GO" id="GO:0005739">
    <property type="term" value="C:mitochondrion"/>
    <property type="evidence" value="ECO:0007669"/>
    <property type="project" value="UniProtKB-SubCell"/>
</dbReference>
<evidence type="ECO:0000256" key="6">
    <source>
        <dbReference type="ARBA" id="ARBA00022946"/>
    </source>
</evidence>
<dbReference type="GO" id="GO:0070131">
    <property type="term" value="P:positive regulation of mitochondrial translation"/>
    <property type="evidence" value="ECO:0007669"/>
    <property type="project" value="TreeGrafter"/>
</dbReference>
<keyword evidence="4" id="KW-0949">S-adenosyl-L-methionine</keyword>
<gene>
    <name evidence="11" type="ORF">X975_14568</name>
</gene>
<dbReference type="CDD" id="cd18102">
    <property type="entry name" value="Trm10_MRRP1"/>
    <property type="match status" value="1"/>
</dbReference>
<organism evidence="11 12">
    <name type="scientific">Stegodyphus mimosarum</name>
    <name type="common">African social velvet spider</name>
    <dbReference type="NCBI Taxonomy" id="407821"/>
    <lineage>
        <taxon>Eukaryota</taxon>
        <taxon>Metazoa</taxon>
        <taxon>Ecdysozoa</taxon>
        <taxon>Arthropoda</taxon>
        <taxon>Chelicerata</taxon>
        <taxon>Arachnida</taxon>
        <taxon>Araneae</taxon>
        <taxon>Araneomorphae</taxon>
        <taxon>Entelegynae</taxon>
        <taxon>Eresoidea</taxon>
        <taxon>Eresidae</taxon>
        <taxon>Stegodyphus</taxon>
    </lineage>
</organism>
<accession>A0A087UJD9</accession>
<dbReference type="PANTHER" id="PTHR13563:SF5">
    <property type="entry name" value="TRNA METHYLTRANSFERASE 10 HOMOLOG C"/>
    <property type="match status" value="1"/>
</dbReference>
<keyword evidence="8" id="KW-0496">Mitochondrion</keyword>
<dbReference type="InterPro" id="IPR025812">
    <property type="entry name" value="Trm10_C_MTase_dom"/>
</dbReference>
<sequence>MIWSVILVKHLIKGTANLSFFNCQSYKTVQEIQCKLFVVKLISQRFRCSGIITNHKNAQRFKTSELHPASYTDMISEINAVFPVVIEEIQKALREGKRIPEYLTMQQIEELLNVETKSGRLKYLAYLFKKEKIKLSDLLKKERKRNLRLNRTASLNDESQPSHIQYGLGRNSLLLRLEKRTMNQFYNLKLANALLFGQKIVIDLDYDDYMRQKERRDCAAQLRLLYSINRENHFPYDLYFCNAKPSYHCVQYLRQEMPNIDDSFINLTEQSYVDIFPKEKLIYLSPHATESLKTYDHSAIYIIGGFVDIVKKKQISVDKAKEVGIKSYSLPLDDHIVWGLGSRSLSINQVFEIMMTMKNTGNWKKAFQYVPSRK</sequence>
<dbReference type="GO" id="GO:0000049">
    <property type="term" value="F:tRNA binding"/>
    <property type="evidence" value="ECO:0007669"/>
    <property type="project" value="TreeGrafter"/>
</dbReference>
<keyword evidence="5" id="KW-0819">tRNA processing</keyword>
<dbReference type="GO" id="GO:0032259">
    <property type="term" value="P:methylation"/>
    <property type="evidence" value="ECO:0007669"/>
    <property type="project" value="UniProtKB-KW"/>
</dbReference>
<reference evidence="11 12" key="1">
    <citation type="submission" date="2013-11" db="EMBL/GenBank/DDBJ databases">
        <title>Genome sequencing of Stegodyphus mimosarum.</title>
        <authorList>
            <person name="Bechsgaard J."/>
        </authorList>
    </citation>
    <scope>NUCLEOTIDE SEQUENCE [LARGE SCALE GENOMIC DNA]</scope>
</reference>
<dbReference type="GO" id="GO:0005654">
    <property type="term" value="C:nucleoplasm"/>
    <property type="evidence" value="ECO:0007669"/>
    <property type="project" value="TreeGrafter"/>
</dbReference>
<dbReference type="InterPro" id="IPR028564">
    <property type="entry name" value="MT_TRM10-typ"/>
</dbReference>
<evidence type="ECO:0000256" key="8">
    <source>
        <dbReference type="ARBA" id="ARBA00023128"/>
    </source>
</evidence>
<protein>
    <recommendedName>
        <fullName evidence="9">RNA (guanine-9-)-methyltransferase domain-containing protein 1</fullName>
    </recommendedName>
</protein>
<evidence type="ECO:0000259" key="10">
    <source>
        <dbReference type="PROSITE" id="PS51675"/>
    </source>
</evidence>
<evidence type="ECO:0000256" key="3">
    <source>
        <dbReference type="ARBA" id="ARBA00022679"/>
    </source>
</evidence>
<evidence type="ECO:0000256" key="5">
    <source>
        <dbReference type="ARBA" id="ARBA00022694"/>
    </source>
</evidence>
<keyword evidence="2" id="KW-0489">Methyltransferase</keyword>
<name>A0A087UJD9_STEMI</name>
<dbReference type="GO" id="GO:0097745">
    <property type="term" value="P:mitochondrial tRNA 5'-end processing"/>
    <property type="evidence" value="ECO:0007669"/>
    <property type="project" value="TreeGrafter"/>
</dbReference>
<dbReference type="InterPro" id="IPR007356">
    <property type="entry name" value="tRNA_m1G_MeTrfase_euk"/>
</dbReference>
<evidence type="ECO:0000256" key="7">
    <source>
        <dbReference type="ARBA" id="ARBA00023054"/>
    </source>
</evidence>
<evidence type="ECO:0000256" key="4">
    <source>
        <dbReference type="ARBA" id="ARBA00022691"/>
    </source>
</evidence>
<comment type="subcellular location">
    <subcellularLocation>
        <location evidence="1">Mitochondrion</location>
    </subcellularLocation>
</comment>